<dbReference type="GeneID" id="81461916"/>
<dbReference type="Proteomes" id="UP001147752">
    <property type="component" value="Unassembled WGS sequence"/>
</dbReference>
<dbReference type="EMBL" id="JAPZBT010000002">
    <property type="protein sequence ID" value="KAJ5372997.1"/>
    <property type="molecule type" value="Genomic_DNA"/>
</dbReference>
<reference evidence="1" key="2">
    <citation type="journal article" date="2023" name="IMA Fungus">
        <title>Comparative genomic study of the Penicillium genus elucidates a diverse pangenome and 15 lateral gene transfer events.</title>
        <authorList>
            <person name="Petersen C."/>
            <person name="Sorensen T."/>
            <person name="Nielsen M.R."/>
            <person name="Sondergaard T.E."/>
            <person name="Sorensen J.L."/>
            <person name="Fitzpatrick D.A."/>
            <person name="Frisvad J.C."/>
            <person name="Nielsen K.L."/>
        </authorList>
    </citation>
    <scope>NUCLEOTIDE SEQUENCE</scope>
    <source>
        <strain evidence="1">IBT 3081</strain>
    </source>
</reference>
<gene>
    <name evidence="1" type="ORF">N7517_005003</name>
</gene>
<keyword evidence="2" id="KW-1185">Reference proteome</keyword>
<name>A0A9W9S6K5_9EURO</name>
<organism evidence="1 2">
    <name type="scientific">Penicillium concentricum</name>
    <dbReference type="NCBI Taxonomy" id="293559"/>
    <lineage>
        <taxon>Eukaryota</taxon>
        <taxon>Fungi</taxon>
        <taxon>Dikarya</taxon>
        <taxon>Ascomycota</taxon>
        <taxon>Pezizomycotina</taxon>
        <taxon>Eurotiomycetes</taxon>
        <taxon>Eurotiomycetidae</taxon>
        <taxon>Eurotiales</taxon>
        <taxon>Aspergillaceae</taxon>
        <taxon>Penicillium</taxon>
    </lineage>
</organism>
<accession>A0A9W9S6K5</accession>
<reference evidence="1" key="1">
    <citation type="submission" date="2022-12" db="EMBL/GenBank/DDBJ databases">
        <authorList>
            <person name="Petersen C."/>
        </authorList>
    </citation>
    <scope>NUCLEOTIDE SEQUENCE</scope>
    <source>
        <strain evidence="1">IBT 3081</strain>
    </source>
</reference>
<evidence type="ECO:0000313" key="2">
    <source>
        <dbReference type="Proteomes" id="UP001147752"/>
    </source>
</evidence>
<sequence>MPAFREPDTFHFADKHILTAWRRYWDVKRRPLIDILDLTEDATDVMPRRRSSAVDPFGVSGELSAVSTGSSEIKP</sequence>
<evidence type="ECO:0000313" key="1">
    <source>
        <dbReference type="EMBL" id="KAJ5372997.1"/>
    </source>
</evidence>
<comment type="caution">
    <text evidence="1">The sequence shown here is derived from an EMBL/GenBank/DDBJ whole genome shotgun (WGS) entry which is preliminary data.</text>
</comment>
<dbReference type="AlphaFoldDB" id="A0A9W9S6K5"/>
<dbReference type="RefSeq" id="XP_056578983.1">
    <property type="nucleotide sequence ID" value="XM_056722733.1"/>
</dbReference>
<protein>
    <submittedName>
        <fullName evidence="1">Uncharacterized protein</fullName>
    </submittedName>
</protein>
<proteinExistence type="predicted"/>